<proteinExistence type="predicted"/>
<gene>
    <name evidence="1" type="ORF">S06H3_52381</name>
</gene>
<reference evidence="1" key="1">
    <citation type="journal article" date="2014" name="Front. Microbiol.">
        <title>High frequency of phylogenetically diverse reductive dehalogenase-homologous genes in deep subseafloor sedimentary metagenomes.</title>
        <authorList>
            <person name="Kawai M."/>
            <person name="Futagami T."/>
            <person name="Toyoda A."/>
            <person name="Takaki Y."/>
            <person name="Nishi S."/>
            <person name="Hori S."/>
            <person name="Arai W."/>
            <person name="Tsubouchi T."/>
            <person name="Morono Y."/>
            <person name="Uchiyama I."/>
            <person name="Ito T."/>
            <person name="Fujiyama A."/>
            <person name="Inagaki F."/>
            <person name="Takami H."/>
        </authorList>
    </citation>
    <scope>NUCLEOTIDE SEQUENCE</scope>
    <source>
        <strain evidence="1">Expedition CK06-06</strain>
    </source>
</reference>
<dbReference type="PANTHER" id="PTHR39650">
    <property type="entry name" value="CDP-ARCHAEOL SYNTHASE"/>
    <property type="match status" value="1"/>
</dbReference>
<dbReference type="InterPro" id="IPR032690">
    <property type="entry name" value="CarS"/>
</dbReference>
<comment type="caution">
    <text evidence="1">The sequence shown here is derived from an EMBL/GenBank/DDBJ whole genome shotgun (WGS) entry which is preliminary data.</text>
</comment>
<evidence type="ECO:0008006" key="2">
    <source>
        <dbReference type="Google" id="ProtNLM"/>
    </source>
</evidence>
<dbReference type="AlphaFoldDB" id="X1NZG5"/>
<organism evidence="1">
    <name type="scientific">marine sediment metagenome</name>
    <dbReference type="NCBI Taxonomy" id="412755"/>
    <lineage>
        <taxon>unclassified sequences</taxon>
        <taxon>metagenomes</taxon>
        <taxon>ecological metagenomes</taxon>
    </lineage>
</organism>
<evidence type="ECO:0000313" key="1">
    <source>
        <dbReference type="EMBL" id="GAI48998.1"/>
    </source>
</evidence>
<dbReference type="EMBL" id="BARV01033315">
    <property type="protein sequence ID" value="GAI48998.1"/>
    <property type="molecule type" value="Genomic_DNA"/>
</dbReference>
<feature type="non-terminal residue" evidence="1">
    <location>
        <position position="67"/>
    </location>
</feature>
<dbReference type="PANTHER" id="PTHR39650:SF1">
    <property type="entry name" value="CDP-ARCHAEOL SYNTHASE"/>
    <property type="match status" value="1"/>
</dbReference>
<sequence length="67" mass="7112">MCKEILDLIAWALWFILPAYVANATPVVLGGGKPIDSGKKFTDGRPIFGAGKTWRGFVSGIATGTMV</sequence>
<dbReference type="Pfam" id="PF01864">
    <property type="entry name" value="CarS-like"/>
    <property type="match status" value="1"/>
</dbReference>
<accession>X1NZG5</accession>
<name>X1NZG5_9ZZZZ</name>
<protein>
    <recommendedName>
        <fullName evidence="2">CDP-archaeol synthase</fullName>
    </recommendedName>
</protein>